<proteinExistence type="inferred from homology"/>
<comment type="similarity">
    <text evidence="1">Belongs to the transferase hexapeptide repeat family.</text>
</comment>
<keyword evidence="4" id="KW-0808">Transferase</keyword>
<dbReference type="AlphaFoldDB" id="A0A556MJ35"/>
<dbReference type="PANTHER" id="PTHR43300">
    <property type="entry name" value="ACETYLTRANSFERASE"/>
    <property type="match status" value="1"/>
</dbReference>
<dbReference type="Pfam" id="PF17836">
    <property type="entry name" value="PglD_N"/>
    <property type="match status" value="1"/>
</dbReference>
<dbReference type="InterPro" id="IPR011004">
    <property type="entry name" value="Trimer_LpxA-like_sf"/>
</dbReference>
<dbReference type="SUPFAM" id="SSF51161">
    <property type="entry name" value="Trimeric LpxA-like enzymes"/>
    <property type="match status" value="1"/>
</dbReference>
<dbReference type="Proteomes" id="UP000316008">
    <property type="component" value="Unassembled WGS sequence"/>
</dbReference>
<dbReference type="InterPro" id="IPR020019">
    <property type="entry name" value="AcTrfase_PglD-like"/>
</dbReference>
<feature type="domain" description="PglD N-terminal" evidence="3">
    <location>
        <begin position="8"/>
        <end position="85"/>
    </location>
</feature>
<dbReference type="InterPro" id="IPR050179">
    <property type="entry name" value="Trans_hexapeptide_repeat"/>
</dbReference>
<dbReference type="RefSeq" id="WP_144334538.1">
    <property type="nucleotide sequence ID" value="NZ_VLPL01000011.1"/>
</dbReference>
<dbReference type="Gene3D" id="3.40.50.20">
    <property type="match status" value="1"/>
</dbReference>
<protein>
    <submittedName>
        <fullName evidence="4">Acetyltransferase</fullName>
    </submittedName>
</protein>
<dbReference type="GO" id="GO:0016740">
    <property type="term" value="F:transferase activity"/>
    <property type="evidence" value="ECO:0007669"/>
    <property type="project" value="UniProtKB-KW"/>
</dbReference>
<dbReference type="CDD" id="cd03360">
    <property type="entry name" value="LbH_AT_putative"/>
    <property type="match status" value="1"/>
</dbReference>
<evidence type="ECO:0000313" key="5">
    <source>
        <dbReference type="Proteomes" id="UP000316008"/>
    </source>
</evidence>
<name>A0A556MJ35_9FLAO</name>
<dbReference type="Gene3D" id="2.160.10.10">
    <property type="entry name" value="Hexapeptide repeat proteins"/>
    <property type="match status" value="1"/>
</dbReference>
<evidence type="ECO:0000313" key="4">
    <source>
        <dbReference type="EMBL" id="TSJ39879.1"/>
    </source>
</evidence>
<accession>A0A556MJ35</accession>
<reference evidence="4 5" key="1">
    <citation type="submission" date="2019-07" db="EMBL/GenBank/DDBJ databases">
        <authorList>
            <person name="Huq M.A."/>
        </authorList>
    </citation>
    <scope>NUCLEOTIDE SEQUENCE [LARGE SCALE GENOMIC DNA]</scope>
    <source>
        <strain evidence="4 5">MAH-3</strain>
    </source>
</reference>
<evidence type="ECO:0000256" key="2">
    <source>
        <dbReference type="PIRSR" id="PIRSR620019-1"/>
    </source>
</evidence>
<dbReference type="InterPro" id="IPR041561">
    <property type="entry name" value="PglD_N"/>
</dbReference>
<dbReference type="OrthoDB" id="708224at2"/>
<feature type="site" description="Increases basicity of active site His" evidence="2">
    <location>
        <position position="140"/>
    </location>
</feature>
<evidence type="ECO:0000256" key="1">
    <source>
        <dbReference type="ARBA" id="ARBA00007274"/>
    </source>
</evidence>
<evidence type="ECO:0000259" key="3">
    <source>
        <dbReference type="Pfam" id="PF17836"/>
    </source>
</evidence>
<gene>
    <name evidence="4" type="ORF">FO442_17640</name>
</gene>
<comment type="caution">
    <text evidence="4">The sequence shown here is derived from an EMBL/GenBank/DDBJ whole genome shotgun (WGS) entry which is preliminary data.</text>
</comment>
<dbReference type="PANTHER" id="PTHR43300:SF7">
    <property type="entry name" value="UDP-N-ACETYLBACILLOSAMINE N-ACETYLTRANSFERASE"/>
    <property type="match status" value="1"/>
</dbReference>
<sequence>MSKRINYAIIGAGGFAQEVYNCLLQRLEADQITDFTVDFVVEDQYFTENLVFGKIPHRLSEYDFTNKSILIGIADVQVRSRIAGQLDAFHFGTLIHPSVSMGLNVSVGAGSIICQNVVLTCNIHLGKHTHLNLNTTVGHDCSIGDFFTTAPSVNISGSCTIGSHVYMGTQVAVREKITIADHVTVGMGGMVLKNIPEAGVYIGFPVKKSLR</sequence>
<organism evidence="4 5">
    <name type="scientific">Fluviicola chungangensis</name>
    <dbReference type="NCBI Taxonomy" id="2597671"/>
    <lineage>
        <taxon>Bacteria</taxon>
        <taxon>Pseudomonadati</taxon>
        <taxon>Bacteroidota</taxon>
        <taxon>Flavobacteriia</taxon>
        <taxon>Flavobacteriales</taxon>
        <taxon>Crocinitomicaceae</taxon>
        <taxon>Fluviicola</taxon>
    </lineage>
</organism>
<feature type="active site" description="Proton acceptor" evidence="2">
    <location>
        <position position="139"/>
    </location>
</feature>
<dbReference type="EMBL" id="VLPL01000011">
    <property type="protein sequence ID" value="TSJ39879.1"/>
    <property type="molecule type" value="Genomic_DNA"/>
</dbReference>
<keyword evidence="5" id="KW-1185">Reference proteome</keyword>